<accession>J9H2T7</accession>
<dbReference type="AlphaFoldDB" id="J9H2T7"/>
<evidence type="ECO:0000256" key="2">
    <source>
        <dbReference type="ARBA" id="ARBA00022695"/>
    </source>
</evidence>
<protein>
    <submittedName>
        <fullName evidence="3">Bifunctional ribulose 5-phosphate reductase/CDP-ribitol pyrophosphorylase</fullName>
    </submittedName>
</protein>
<proteinExistence type="predicted"/>
<dbReference type="InterPro" id="IPR002347">
    <property type="entry name" value="SDR_fam"/>
</dbReference>
<dbReference type="SUPFAM" id="SSF53448">
    <property type="entry name" value="Nucleotide-diphospho-sugar transferases"/>
    <property type="match status" value="1"/>
</dbReference>
<sequence length="466" mass="52498">MYRIIIAVHIDMKRNIAIILAGGVGSRLGLSTPKQFFKVAGKMVLEHTVDAFESNPHIDEIAIVSNPFYISNIESVIIKNEWKKVKKILKGGAERYHSSLSAIKAYEGEEVNLIFHDAVRPLVSQRIINDVIDALQRYKAIDVAMPATDTIIETEGDFIRCIPDRSRLKRGQTPQAFEIEIIRRAYEIALQDPQLKVTDDCGVVVKYLPDEPVYVVKGEESNMKLTYKEDTYLLDKFFQLRKSELRDMSGEERQWQDKVAVVFGGNYGIGADIAALLQEKGVRVFCFSRKLNHTDVGNKEQVAAALRQVYQQTQRIDYVINTAGVLNKEPLVATDYQTITGAVNTNYLGTVHVALEAYPYLKESKGKLLFFTSSSYTRGRAFYSIYSSTKAAIVNFVQAIAQEWESQGICVNCINPERTKTPMRVRNFGVEPEDSLLSSQKVAQVSVQSLLTDFTGQVIDVKREEV</sequence>
<evidence type="ECO:0000256" key="1">
    <source>
        <dbReference type="ARBA" id="ARBA00022679"/>
    </source>
</evidence>
<dbReference type="InterPro" id="IPR034683">
    <property type="entry name" value="IspD/TarI"/>
</dbReference>
<dbReference type="PRINTS" id="PR00080">
    <property type="entry name" value="SDRFAMILY"/>
</dbReference>
<organism evidence="3">
    <name type="scientific">gut metagenome</name>
    <dbReference type="NCBI Taxonomy" id="749906"/>
    <lineage>
        <taxon>unclassified sequences</taxon>
        <taxon>metagenomes</taxon>
        <taxon>organismal metagenomes</taxon>
    </lineage>
</organism>
<dbReference type="CDD" id="cd05233">
    <property type="entry name" value="SDR_c"/>
    <property type="match status" value="1"/>
</dbReference>
<name>J9H2T7_9ZZZZ</name>
<dbReference type="Pfam" id="PF01128">
    <property type="entry name" value="IspD"/>
    <property type="match status" value="1"/>
</dbReference>
<dbReference type="PANTHER" id="PTHR32125:SF4">
    <property type="entry name" value="2-C-METHYL-D-ERYTHRITOL 4-PHOSPHATE CYTIDYLYLTRANSFERASE, CHLOROPLASTIC"/>
    <property type="match status" value="1"/>
</dbReference>
<dbReference type="Gene3D" id="3.40.50.720">
    <property type="entry name" value="NAD(P)-binding Rossmann-like Domain"/>
    <property type="match status" value="1"/>
</dbReference>
<dbReference type="Gene3D" id="3.90.550.10">
    <property type="entry name" value="Spore Coat Polysaccharide Biosynthesis Protein SpsA, Chain A"/>
    <property type="match status" value="1"/>
</dbReference>
<dbReference type="EMBL" id="AMCI01000773">
    <property type="protein sequence ID" value="EJX07880.1"/>
    <property type="molecule type" value="Genomic_DNA"/>
</dbReference>
<dbReference type="FunFam" id="3.90.550.10:FF:000003">
    <property type="entry name" value="2-C-methyl-D-erythritol 4-phosphate cytidylyltransferase"/>
    <property type="match status" value="1"/>
</dbReference>
<dbReference type="GO" id="GO:0050518">
    <property type="term" value="F:2-C-methyl-D-erythritol 4-phosphate cytidylyltransferase activity"/>
    <property type="evidence" value="ECO:0007669"/>
    <property type="project" value="UniProtKB-ARBA"/>
</dbReference>
<gene>
    <name evidence="3" type="ORF">EVA_04012</name>
</gene>
<dbReference type="PIRSF" id="PIRSF036586">
    <property type="entry name" value="CDP-ribitol_syn"/>
    <property type="match status" value="1"/>
</dbReference>
<evidence type="ECO:0000313" key="3">
    <source>
        <dbReference type="EMBL" id="EJX07880.1"/>
    </source>
</evidence>
<dbReference type="PRINTS" id="PR00081">
    <property type="entry name" value="GDHRDH"/>
</dbReference>
<dbReference type="Pfam" id="PF00106">
    <property type="entry name" value="adh_short"/>
    <property type="match status" value="1"/>
</dbReference>
<reference evidence="3" key="1">
    <citation type="journal article" date="2012" name="PLoS ONE">
        <title>Gene sets for utilization of primary and secondary nutrition supplies in the distal gut of endangered iberian lynx.</title>
        <authorList>
            <person name="Alcaide M."/>
            <person name="Messina E."/>
            <person name="Richter M."/>
            <person name="Bargiela R."/>
            <person name="Peplies J."/>
            <person name="Huws S.A."/>
            <person name="Newbold C.J."/>
            <person name="Golyshin P.N."/>
            <person name="Simon M.A."/>
            <person name="Lopez G."/>
            <person name="Yakimov M.M."/>
            <person name="Ferrer M."/>
        </authorList>
    </citation>
    <scope>NUCLEOTIDE SEQUENCE</scope>
</reference>
<dbReference type="PROSITE" id="PS00061">
    <property type="entry name" value="ADH_SHORT"/>
    <property type="match status" value="1"/>
</dbReference>
<dbReference type="SUPFAM" id="SSF51735">
    <property type="entry name" value="NAD(P)-binding Rossmann-fold domains"/>
    <property type="match status" value="1"/>
</dbReference>
<keyword evidence="1" id="KW-0808">Transferase</keyword>
<dbReference type="InterPro" id="IPR029044">
    <property type="entry name" value="Nucleotide-diphossugar_trans"/>
</dbReference>
<dbReference type="InterPro" id="IPR020904">
    <property type="entry name" value="Sc_DH/Rdtase_CS"/>
</dbReference>
<comment type="caution">
    <text evidence="3">The sequence shown here is derived from an EMBL/GenBank/DDBJ whole genome shotgun (WGS) entry which is preliminary data.</text>
</comment>
<dbReference type="CDD" id="cd02516">
    <property type="entry name" value="CDP-ME_synthetase"/>
    <property type="match status" value="1"/>
</dbReference>
<dbReference type="InterPro" id="IPR036291">
    <property type="entry name" value="NAD(P)-bd_dom_sf"/>
</dbReference>
<keyword evidence="2" id="KW-0548">Nucleotidyltransferase</keyword>
<dbReference type="InterPro" id="IPR050088">
    <property type="entry name" value="IspD/TarI_cytidylyltransf_bact"/>
</dbReference>
<dbReference type="InterPro" id="IPR012115">
    <property type="entry name" value="CDP-ribitol_syn"/>
</dbReference>
<dbReference type="PANTHER" id="PTHR32125">
    <property type="entry name" value="2-C-METHYL-D-ERYTHRITOL 4-PHOSPHATE CYTIDYLYLTRANSFERASE, CHLOROPLASTIC"/>
    <property type="match status" value="1"/>
</dbReference>